<name>A0A673AEP0_9TELE</name>
<dbReference type="InParanoid" id="A0A673AEP0"/>
<dbReference type="CDD" id="cd00272">
    <property type="entry name" value="Chemokine_CC"/>
    <property type="match status" value="1"/>
</dbReference>
<dbReference type="PANTHER" id="PTHR12015">
    <property type="entry name" value="SMALL INDUCIBLE CYTOKINE A"/>
    <property type="match status" value="1"/>
</dbReference>
<dbReference type="OrthoDB" id="8870994at2759"/>
<dbReference type="Pfam" id="PF00048">
    <property type="entry name" value="IL8"/>
    <property type="match status" value="1"/>
</dbReference>
<feature type="domain" description="Chemokine interleukin-8-like" evidence="2">
    <location>
        <begin position="47"/>
        <end position="107"/>
    </location>
</feature>
<keyword evidence="4" id="KW-1185">Reference proteome</keyword>
<dbReference type="AlphaFoldDB" id="A0A673AEP0"/>
<dbReference type="GO" id="GO:0005615">
    <property type="term" value="C:extracellular space"/>
    <property type="evidence" value="ECO:0007669"/>
    <property type="project" value="UniProtKB-KW"/>
</dbReference>
<proteinExistence type="predicted"/>
<accession>A0A673AEP0</accession>
<dbReference type="GeneID" id="115436949"/>
<reference evidence="3" key="1">
    <citation type="submission" date="2019-06" db="EMBL/GenBank/DDBJ databases">
        <authorList>
            <consortium name="Wellcome Sanger Institute Data Sharing"/>
        </authorList>
    </citation>
    <scope>NUCLEOTIDE SEQUENCE [LARGE SCALE GENOMIC DNA]</scope>
</reference>
<gene>
    <name evidence="3" type="primary">LOC115436949</name>
</gene>
<keyword evidence="1" id="KW-0202">Cytokine</keyword>
<dbReference type="Gene3D" id="2.40.50.40">
    <property type="match status" value="1"/>
</dbReference>
<protein>
    <submittedName>
        <fullName evidence="3">C-C motif chemokine 20-like</fullName>
    </submittedName>
</protein>
<dbReference type="RefSeq" id="XP_030015833.1">
    <property type="nucleotide sequence ID" value="XM_030159973.1"/>
</dbReference>
<dbReference type="InterPro" id="IPR039809">
    <property type="entry name" value="Chemokine_b/g/d"/>
</dbReference>
<dbReference type="SUPFAM" id="SSF54117">
    <property type="entry name" value="Interleukin 8-like chemokines"/>
    <property type="match status" value="1"/>
</dbReference>
<dbReference type="PANTHER" id="PTHR12015:SF108">
    <property type="entry name" value="C-C MOTIF CHEMOKINE 20"/>
    <property type="match status" value="1"/>
</dbReference>
<dbReference type="Ensembl" id="ENSSORT00005027635.1">
    <property type="protein sequence ID" value="ENSSORP00005026852.1"/>
    <property type="gene ID" value="ENSSORG00005012869.1"/>
</dbReference>
<dbReference type="Proteomes" id="UP000472271">
    <property type="component" value="Chromosome 17"/>
</dbReference>
<dbReference type="InterPro" id="IPR001811">
    <property type="entry name" value="Chemokine_IL8-like_dom"/>
</dbReference>
<dbReference type="SMART" id="SM00199">
    <property type="entry name" value="SCY"/>
    <property type="match status" value="1"/>
</dbReference>
<dbReference type="InterPro" id="IPR036048">
    <property type="entry name" value="Interleukin_8-like_sf"/>
</dbReference>
<organism evidence="3 4">
    <name type="scientific">Sphaeramia orbicularis</name>
    <name type="common">orbiculate cardinalfish</name>
    <dbReference type="NCBI Taxonomy" id="375764"/>
    <lineage>
        <taxon>Eukaryota</taxon>
        <taxon>Metazoa</taxon>
        <taxon>Chordata</taxon>
        <taxon>Craniata</taxon>
        <taxon>Vertebrata</taxon>
        <taxon>Euteleostomi</taxon>
        <taxon>Actinopterygii</taxon>
        <taxon>Neopterygii</taxon>
        <taxon>Teleostei</taxon>
        <taxon>Neoteleostei</taxon>
        <taxon>Acanthomorphata</taxon>
        <taxon>Gobiaria</taxon>
        <taxon>Kurtiformes</taxon>
        <taxon>Apogonoidei</taxon>
        <taxon>Apogonidae</taxon>
        <taxon>Apogoninae</taxon>
        <taxon>Sphaeramia</taxon>
    </lineage>
</organism>
<dbReference type="GO" id="GO:0006955">
    <property type="term" value="P:immune response"/>
    <property type="evidence" value="ECO:0007669"/>
    <property type="project" value="InterPro"/>
</dbReference>
<reference evidence="3" key="3">
    <citation type="submission" date="2025-09" db="UniProtKB">
        <authorList>
            <consortium name="Ensembl"/>
        </authorList>
    </citation>
    <scope>IDENTIFICATION</scope>
</reference>
<sequence length="149" mass="17139">MCSVISLKVLLILNMAPRGMITTTTVLLCFVLGLLNPAPAASRSHTSRSCCTKYFRKPVPINRITGYMEQHREENCRIEAIIFYTVMKKEICATREDEWVRKILASLSTRLKKMSKDGKDEKENAIKKNRKEAFLTTTESFLNTTYSFY</sequence>
<reference evidence="3" key="2">
    <citation type="submission" date="2025-08" db="UniProtKB">
        <authorList>
            <consortium name="Ensembl"/>
        </authorList>
    </citation>
    <scope>IDENTIFICATION</scope>
</reference>
<evidence type="ECO:0000313" key="4">
    <source>
        <dbReference type="Proteomes" id="UP000472271"/>
    </source>
</evidence>
<evidence type="ECO:0000256" key="1">
    <source>
        <dbReference type="ARBA" id="ARBA00022514"/>
    </source>
</evidence>
<evidence type="ECO:0000259" key="2">
    <source>
        <dbReference type="SMART" id="SM00199"/>
    </source>
</evidence>
<dbReference type="GO" id="GO:0008009">
    <property type="term" value="F:chemokine activity"/>
    <property type="evidence" value="ECO:0007669"/>
    <property type="project" value="InterPro"/>
</dbReference>
<evidence type="ECO:0000313" key="3">
    <source>
        <dbReference type="Ensembl" id="ENSSORP00005026852.1"/>
    </source>
</evidence>